<dbReference type="SUPFAM" id="SSF102114">
    <property type="entry name" value="Radical SAM enzymes"/>
    <property type="match status" value="1"/>
</dbReference>
<dbReference type="CDD" id="cd01335">
    <property type="entry name" value="Radical_SAM"/>
    <property type="match status" value="1"/>
</dbReference>
<dbReference type="SFLD" id="SFLDG01123">
    <property type="entry name" value="methyltransferase_(Class_B)"/>
    <property type="match status" value="1"/>
</dbReference>
<dbReference type="PANTHER" id="PTHR43409">
    <property type="entry name" value="ANAEROBIC MAGNESIUM-PROTOPORPHYRIN IX MONOMETHYL ESTER CYCLASE-RELATED"/>
    <property type="match status" value="1"/>
</dbReference>
<gene>
    <name evidence="7" type="ORF">K7C98_08730</name>
</gene>
<dbReference type="InterPro" id="IPR023404">
    <property type="entry name" value="rSAM_horseshoe"/>
</dbReference>
<dbReference type="InterPro" id="IPR007197">
    <property type="entry name" value="rSAM"/>
</dbReference>
<dbReference type="PANTHER" id="PTHR43409:SF3">
    <property type="entry name" value="HYPOTHETICAL METHYLTRANSFERASE"/>
    <property type="match status" value="1"/>
</dbReference>
<dbReference type="InterPro" id="IPR025274">
    <property type="entry name" value="DUF4070"/>
</dbReference>
<accession>A0ABS7TM92</accession>
<evidence type="ECO:0000256" key="3">
    <source>
        <dbReference type="ARBA" id="ARBA00022723"/>
    </source>
</evidence>
<dbReference type="SFLD" id="SFLDS00029">
    <property type="entry name" value="Radical_SAM"/>
    <property type="match status" value="1"/>
</dbReference>
<dbReference type="Pfam" id="PF02310">
    <property type="entry name" value="B12-binding"/>
    <property type="match status" value="1"/>
</dbReference>
<dbReference type="InterPro" id="IPR034466">
    <property type="entry name" value="Methyltransferase_Class_B"/>
</dbReference>
<dbReference type="PROSITE" id="PS51918">
    <property type="entry name" value="RADICAL_SAM"/>
    <property type="match status" value="1"/>
</dbReference>
<dbReference type="RefSeq" id="WP_224191120.1">
    <property type="nucleotide sequence ID" value="NZ_JAIRAU010000005.1"/>
</dbReference>
<dbReference type="InterPro" id="IPR034530">
    <property type="entry name" value="HpnP-like"/>
</dbReference>
<feature type="domain" description="Radical SAM core" evidence="6">
    <location>
        <begin position="171"/>
        <end position="391"/>
    </location>
</feature>
<dbReference type="SFLD" id="SFLDF00303">
    <property type="entry name" value="hopanoid_C2-methyltransferase"/>
    <property type="match status" value="1"/>
</dbReference>
<evidence type="ECO:0000256" key="5">
    <source>
        <dbReference type="ARBA" id="ARBA00023014"/>
    </source>
</evidence>
<dbReference type="SFLD" id="SFLDG01082">
    <property type="entry name" value="B12-binding_domain_containing"/>
    <property type="match status" value="1"/>
</dbReference>
<evidence type="ECO:0000256" key="1">
    <source>
        <dbReference type="ARBA" id="ARBA00001966"/>
    </source>
</evidence>
<organism evidence="7 8">
    <name type="scientific">Nannocystis pusilla</name>
    <dbReference type="NCBI Taxonomy" id="889268"/>
    <lineage>
        <taxon>Bacteria</taxon>
        <taxon>Pseudomonadati</taxon>
        <taxon>Myxococcota</taxon>
        <taxon>Polyangia</taxon>
        <taxon>Nannocystales</taxon>
        <taxon>Nannocystaceae</taxon>
        <taxon>Nannocystis</taxon>
    </lineage>
</organism>
<dbReference type="Pfam" id="PF13282">
    <property type="entry name" value="DUF4070"/>
    <property type="match status" value="1"/>
</dbReference>
<comment type="caution">
    <text evidence="7">The sequence shown here is derived from an EMBL/GenBank/DDBJ whole genome shotgun (WGS) entry which is preliminary data.</text>
</comment>
<dbReference type="Pfam" id="PF04055">
    <property type="entry name" value="Radical_SAM"/>
    <property type="match status" value="1"/>
</dbReference>
<evidence type="ECO:0000256" key="2">
    <source>
        <dbReference type="ARBA" id="ARBA00022691"/>
    </source>
</evidence>
<dbReference type="EMBL" id="JAIRAU010000005">
    <property type="protein sequence ID" value="MBZ5709343.1"/>
    <property type="molecule type" value="Genomic_DNA"/>
</dbReference>
<keyword evidence="3" id="KW-0479">Metal-binding</keyword>
<keyword evidence="2" id="KW-0949">S-adenosyl-L-methionine</keyword>
<dbReference type="InterPro" id="IPR058240">
    <property type="entry name" value="rSAM_sf"/>
</dbReference>
<protein>
    <submittedName>
        <fullName evidence="7">B12-binding domain-containing radical SAM protein</fullName>
    </submittedName>
</protein>
<dbReference type="InterPro" id="IPR006638">
    <property type="entry name" value="Elp3/MiaA/NifB-like_rSAM"/>
</dbReference>
<comment type="cofactor">
    <cofactor evidence="1">
        <name>[4Fe-4S] cluster</name>
        <dbReference type="ChEBI" id="CHEBI:49883"/>
    </cofactor>
</comment>
<dbReference type="Gene3D" id="3.80.30.20">
    <property type="entry name" value="tm_1862 like domain"/>
    <property type="match status" value="1"/>
</dbReference>
<evidence type="ECO:0000313" key="7">
    <source>
        <dbReference type="EMBL" id="MBZ5709343.1"/>
    </source>
</evidence>
<evidence type="ECO:0000313" key="8">
    <source>
        <dbReference type="Proteomes" id="UP001139031"/>
    </source>
</evidence>
<name>A0ABS7TM92_9BACT</name>
<evidence type="ECO:0000259" key="6">
    <source>
        <dbReference type="PROSITE" id="PS51918"/>
    </source>
</evidence>
<dbReference type="InterPro" id="IPR051198">
    <property type="entry name" value="BchE-like"/>
</dbReference>
<keyword evidence="8" id="KW-1185">Reference proteome</keyword>
<sequence length="534" mass="59135">MRILLVYAEFPRTYWGFQYSLRIVGKRASLPPLGLVTVASHLPAEWELRLVDMNVERLDDEALMWADAVLVGGMLIQAPSMRAVVGRARALGRRTVVGGPAASTSPGEFAEADVVFGGEVEDREAELMALIAPRAARRPVDGARQILVPLRKDARPSVTSSPVPRFDLLELSAYSGMCVQYSRGCPFRCEFCDIIEIFGRVPRTKTPAQLVAELETLRKLGWTGAVFVVDDNFIGNIKRVRQLLPELRAWQETHGHPFELYTEASLNLARDAALVSAMIAAGFTSVFLGIETPSAEALTETQKTQNLRVDLVAAVEALTRAGLEVMGGFIVGFDSDDASAFEVQRQFLADAPIPLAMVGLLTALPDTQLWRRLEAEGRLRHESGGDQMTRPNFVPVMDEEALLAGYADLLRELYSVDGYLRRCRAALAMLPEPAVLYHQRNWIPILARALTTLGVASPRRQMFWSLVAEALRRSPRFVPWAIVKAIQGEHLIRYTEADLLPRIERALAEVRQSRPDAGRARARLSRTTADAGAW</sequence>
<dbReference type="Proteomes" id="UP001139031">
    <property type="component" value="Unassembled WGS sequence"/>
</dbReference>
<keyword evidence="4" id="KW-0408">Iron</keyword>
<dbReference type="SMART" id="SM00729">
    <property type="entry name" value="Elp3"/>
    <property type="match status" value="1"/>
</dbReference>
<keyword evidence="5" id="KW-0411">Iron-sulfur</keyword>
<evidence type="ECO:0000256" key="4">
    <source>
        <dbReference type="ARBA" id="ARBA00023004"/>
    </source>
</evidence>
<proteinExistence type="predicted"/>
<dbReference type="InterPro" id="IPR006158">
    <property type="entry name" value="Cobalamin-bd"/>
</dbReference>
<reference evidence="7" key="1">
    <citation type="submission" date="2021-08" db="EMBL/GenBank/DDBJ databases">
        <authorList>
            <person name="Stevens D.C."/>
        </authorList>
    </citation>
    <scope>NUCLEOTIDE SEQUENCE</scope>
    <source>
        <strain evidence="7">DSM 53165</strain>
    </source>
</reference>